<dbReference type="Proteomes" id="UP001418222">
    <property type="component" value="Unassembled WGS sequence"/>
</dbReference>
<comment type="caution">
    <text evidence="2">The sequence shown here is derived from an EMBL/GenBank/DDBJ whole genome shotgun (WGS) entry which is preliminary data.</text>
</comment>
<name>A0AAP0GD57_9ASPA</name>
<gene>
    <name evidence="2" type="ORF">KSP39_PZI003932</name>
</gene>
<evidence type="ECO:0000313" key="2">
    <source>
        <dbReference type="EMBL" id="KAK8952107.1"/>
    </source>
</evidence>
<accession>A0AAP0GD57</accession>
<proteinExistence type="predicted"/>
<feature type="region of interest" description="Disordered" evidence="1">
    <location>
        <begin position="1"/>
        <end position="96"/>
    </location>
</feature>
<evidence type="ECO:0000313" key="3">
    <source>
        <dbReference type="Proteomes" id="UP001418222"/>
    </source>
</evidence>
<organism evidence="2 3">
    <name type="scientific">Platanthera zijinensis</name>
    <dbReference type="NCBI Taxonomy" id="2320716"/>
    <lineage>
        <taxon>Eukaryota</taxon>
        <taxon>Viridiplantae</taxon>
        <taxon>Streptophyta</taxon>
        <taxon>Embryophyta</taxon>
        <taxon>Tracheophyta</taxon>
        <taxon>Spermatophyta</taxon>
        <taxon>Magnoliopsida</taxon>
        <taxon>Liliopsida</taxon>
        <taxon>Asparagales</taxon>
        <taxon>Orchidaceae</taxon>
        <taxon>Orchidoideae</taxon>
        <taxon>Orchideae</taxon>
        <taxon>Orchidinae</taxon>
        <taxon>Platanthera</taxon>
    </lineage>
</organism>
<protein>
    <submittedName>
        <fullName evidence="2">Uncharacterized protein</fullName>
    </submittedName>
</protein>
<sequence length="194" mass="21819">MRHPIPPQPVLELQRHPIRRGFRRSVPPARDRRRRDGVRVPQHGGIRAPPRRQRERRFGVRAADGEDHRRGEGRGCAAPARRAGECSGRGQKPHRTPYNLAKEITIGDDERLRGGGGEGEQILPEEAESVVYAPEAVLFQKPLDGSLGRRRRLRHSPLSSADHLHSLGILSQKLTVIEAHQKVIKSFLLKLVCI</sequence>
<feature type="compositionally biased region" description="Basic and acidic residues" evidence="1">
    <location>
        <begin position="63"/>
        <end position="73"/>
    </location>
</feature>
<evidence type="ECO:0000256" key="1">
    <source>
        <dbReference type="SAM" id="MobiDB-lite"/>
    </source>
</evidence>
<dbReference type="AlphaFoldDB" id="A0AAP0GD57"/>
<dbReference type="EMBL" id="JBBWWQ010000003">
    <property type="protein sequence ID" value="KAK8952107.1"/>
    <property type="molecule type" value="Genomic_DNA"/>
</dbReference>
<keyword evidence="3" id="KW-1185">Reference proteome</keyword>
<reference evidence="2 3" key="1">
    <citation type="journal article" date="2022" name="Nat. Plants">
        <title>Genomes of leafy and leafless Platanthera orchids illuminate the evolution of mycoheterotrophy.</title>
        <authorList>
            <person name="Li M.H."/>
            <person name="Liu K.W."/>
            <person name="Li Z."/>
            <person name="Lu H.C."/>
            <person name="Ye Q.L."/>
            <person name="Zhang D."/>
            <person name="Wang J.Y."/>
            <person name="Li Y.F."/>
            <person name="Zhong Z.M."/>
            <person name="Liu X."/>
            <person name="Yu X."/>
            <person name="Liu D.K."/>
            <person name="Tu X.D."/>
            <person name="Liu B."/>
            <person name="Hao Y."/>
            <person name="Liao X.Y."/>
            <person name="Jiang Y.T."/>
            <person name="Sun W.H."/>
            <person name="Chen J."/>
            <person name="Chen Y.Q."/>
            <person name="Ai Y."/>
            <person name="Zhai J.W."/>
            <person name="Wu S.S."/>
            <person name="Zhou Z."/>
            <person name="Hsiao Y.Y."/>
            <person name="Wu W.L."/>
            <person name="Chen Y.Y."/>
            <person name="Lin Y.F."/>
            <person name="Hsu J.L."/>
            <person name="Li C.Y."/>
            <person name="Wang Z.W."/>
            <person name="Zhao X."/>
            <person name="Zhong W.Y."/>
            <person name="Ma X.K."/>
            <person name="Ma L."/>
            <person name="Huang J."/>
            <person name="Chen G.Z."/>
            <person name="Huang M.Z."/>
            <person name="Huang L."/>
            <person name="Peng D.H."/>
            <person name="Luo Y.B."/>
            <person name="Zou S.Q."/>
            <person name="Chen S.P."/>
            <person name="Lan S."/>
            <person name="Tsai W.C."/>
            <person name="Van de Peer Y."/>
            <person name="Liu Z.J."/>
        </authorList>
    </citation>
    <scope>NUCLEOTIDE SEQUENCE [LARGE SCALE GENOMIC DNA]</scope>
    <source>
        <strain evidence="2">Lor287</strain>
    </source>
</reference>